<dbReference type="AlphaFoldDB" id="A0A0F9V4L2"/>
<dbReference type="Gene3D" id="3.20.20.10">
    <property type="entry name" value="Alanine racemase"/>
    <property type="match status" value="1"/>
</dbReference>
<dbReference type="EMBL" id="LAZR01000076">
    <property type="protein sequence ID" value="KKN94642.1"/>
    <property type="molecule type" value="Genomic_DNA"/>
</dbReference>
<dbReference type="GO" id="GO:0030170">
    <property type="term" value="F:pyridoxal phosphate binding"/>
    <property type="evidence" value="ECO:0007669"/>
    <property type="project" value="InterPro"/>
</dbReference>
<dbReference type="PIRSF" id="PIRSF004848">
    <property type="entry name" value="YBL036c_PLPDEIII"/>
    <property type="match status" value="1"/>
</dbReference>
<sequence>MTDIARNESLGHSYNQACERLRNALKDAGRAQDAAKLLAVSKTKPAAMIRQVWQLGQREFGENYLQEALEKQAELADLDDIVWHFIGPLQSNKSRSVAEHFDWVHSIDRLKIAKRLSEQRPTRLAPLNICLQVNISREASKAGVLPEELQALAKEVATLPNLRLRGLMAIPAPTEGLDAQRQPLAALREALTTLQSSLPGATLDTLSMGMSDDLEAAVLEGATLVRLGTAIFGARPSA</sequence>
<dbReference type="InterPro" id="IPR011078">
    <property type="entry name" value="PyrdxlP_homeostasis"/>
</dbReference>
<protein>
    <recommendedName>
        <fullName evidence="2">Alanine racemase N-terminal domain-containing protein</fullName>
    </recommendedName>
</protein>
<evidence type="ECO:0000256" key="1">
    <source>
        <dbReference type="ARBA" id="ARBA00022898"/>
    </source>
</evidence>
<dbReference type="NCBIfam" id="TIGR00044">
    <property type="entry name" value="YggS family pyridoxal phosphate-dependent enzyme"/>
    <property type="match status" value="1"/>
</dbReference>
<dbReference type="PANTHER" id="PTHR10146:SF14">
    <property type="entry name" value="PYRIDOXAL PHOSPHATE HOMEOSTASIS PROTEIN"/>
    <property type="match status" value="1"/>
</dbReference>
<gene>
    <name evidence="3" type="ORF">LCGC14_0184560</name>
</gene>
<dbReference type="SUPFAM" id="SSF51419">
    <property type="entry name" value="PLP-binding barrel"/>
    <property type="match status" value="1"/>
</dbReference>
<name>A0A0F9V4L2_9ZZZZ</name>
<dbReference type="FunFam" id="3.20.20.10:FF:000018">
    <property type="entry name" value="Pyridoxal phosphate homeostasis protein"/>
    <property type="match status" value="1"/>
</dbReference>
<accession>A0A0F9V4L2</accession>
<evidence type="ECO:0000259" key="2">
    <source>
        <dbReference type="Pfam" id="PF01168"/>
    </source>
</evidence>
<reference evidence="3" key="1">
    <citation type="journal article" date="2015" name="Nature">
        <title>Complex archaea that bridge the gap between prokaryotes and eukaryotes.</title>
        <authorList>
            <person name="Spang A."/>
            <person name="Saw J.H."/>
            <person name="Jorgensen S.L."/>
            <person name="Zaremba-Niedzwiedzka K."/>
            <person name="Martijn J."/>
            <person name="Lind A.E."/>
            <person name="van Eijk R."/>
            <person name="Schleper C."/>
            <person name="Guy L."/>
            <person name="Ettema T.J."/>
        </authorList>
    </citation>
    <scope>NUCLEOTIDE SEQUENCE</scope>
</reference>
<dbReference type="CDD" id="cd06824">
    <property type="entry name" value="PLPDE_III_Yggs_like"/>
    <property type="match status" value="1"/>
</dbReference>
<dbReference type="Pfam" id="PF01168">
    <property type="entry name" value="Ala_racemase_N"/>
    <property type="match status" value="1"/>
</dbReference>
<organism evidence="3">
    <name type="scientific">marine sediment metagenome</name>
    <dbReference type="NCBI Taxonomy" id="412755"/>
    <lineage>
        <taxon>unclassified sequences</taxon>
        <taxon>metagenomes</taxon>
        <taxon>ecological metagenomes</taxon>
    </lineage>
</organism>
<comment type="caution">
    <text evidence="3">The sequence shown here is derived from an EMBL/GenBank/DDBJ whole genome shotgun (WGS) entry which is preliminary data.</text>
</comment>
<keyword evidence="1" id="KW-0663">Pyridoxal phosphate</keyword>
<dbReference type="PROSITE" id="PS01211">
    <property type="entry name" value="UPF0001"/>
    <property type="match status" value="1"/>
</dbReference>
<evidence type="ECO:0000313" key="3">
    <source>
        <dbReference type="EMBL" id="KKN94642.1"/>
    </source>
</evidence>
<dbReference type="PANTHER" id="PTHR10146">
    <property type="entry name" value="PROLINE SYNTHETASE CO-TRANSCRIBED BACTERIAL HOMOLOG PROTEIN"/>
    <property type="match status" value="1"/>
</dbReference>
<dbReference type="InterPro" id="IPR029066">
    <property type="entry name" value="PLP-binding_barrel"/>
</dbReference>
<dbReference type="InterPro" id="IPR001608">
    <property type="entry name" value="Ala_racemase_N"/>
</dbReference>
<dbReference type="HAMAP" id="MF_02087">
    <property type="entry name" value="PLP_homeostasis"/>
    <property type="match status" value="1"/>
</dbReference>
<feature type="domain" description="Alanine racemase N-terminal" evidence="2">
    <location>
        <begin position="29"/>
        <end position="236"/>
    </location>
</feature>
<proteinExistence type="inferred from homology"/>